<dbReference type="GO" id="GO:0009252">
    <property type="term" value="P:peptidoglycan biosynthetic process"/>
    <property type="evidence" value="ECO:0007669"/>
    <property type="project" value="UniProtKB-UniRule"/>
</dbReference>
<dbReference type="EMBL" id="SDGV01000006">
    <property type="protein sequence ID" value="THB61889.1"/>
    <property type="molecule type" value="Genomic_DNA"/>
</dbReference>
<dbReference type="Gene3D" id="3.30.1370.50">
    <property type="entry name" value="R3H-like domain"/>
    <property type="match status" value="1"/>
</dbReference>
<keyword evidence="9" id="KW-1185">Reference proteome</keyword>
<dbReference type="Gene3D" id="3.30.30.80">
    <property type="entry name" value="probable RNA-binding protein from clostridium symbiosum atcc 14940"/>
    <property type="match status" value="1"/>
</dbReference>
<dbReference type="GO" id="GO:0071555">
    <property type="term" value="P:cell wall organization"/>
    <property type="evidence" value="ECO:0007669"/>
    <property type="project" value="UniProtKB-KW"/>
</dbReference>
<dbReference type="Pfam" id="PF13083">
    <property type="entry name" value="KH_KhpA-B"/>
    <property type="match status" value="1"/>
</dbReference>
<protein>
    <recommendedName>
        <fullName evidence="6">RNA-binding protein KhpB</fullName>
    </recommendedName>
    <alternativeName>
        <fullName evidence="6">RNA-binding protein EloR</fullName>
    </alternativeName>
</protein>
<comment type="caution">
    <text evidence="6">Lacks conserved residue(s) required for the propagation of feature annotation.</text>
</comment>
<evidence type="ECO:0000256" key="2">
    <source>
        <dbReference type="ARBA" id="ARBA00022884"/>
    </source>
</evidence>
<dbReference type="OrthoDB" id="9794483at2"/>
<dbReference type="InterPro" id="IPR039247">
    <property type="entry name" value="KhpB"/>
</dbReference>
<dbReference type="InterPro" id="IPR032782">
    <property type="entry name" value="KhpB_N"/>
</dbReference>
<reference evidence="8 9" key="1">
    <citation type="submission" date="2019-01" db="EMBL/GenBank/DDBJ databases">
        <title>Vagococcus silagei sp. nov. isolated from brewer's grain.</title>
        <authorList>
            <person name="Guu J.-R."/>
        </authorList>
    </citation>
    <scope>NUCLEOTIDE SEQUENCE [LARGE SCALE GENOMIC DNA]</scope>
    <source>
        <strain evidence="8 9">2B-2</strain>
    </source>
</reference>
<dbReference type="InterPro" id="IPR038247">
    <property type="entry name" value="Jag_N_dom_sf"/>
</dbReference>
<keyword evidence="4 6" id="KW-0143">Chaperone</keyword>
<comment type="subcellular location">
    <subcellularLocation>
        <location evidence="6">Cytoplasm</location>
    </subcellularLocation>
</comment>
<proteinExistence type="inferred from homology"/>
<dbReference type="Gene3D" id="3.30.300.20">
    <property type="match status" value="1"/>
</dbReference>
<dbReference type="GO" id="GO:0008360">
    <property type="term" value="P:regulation of cell shape"/>
    <property type="evidence" value="ECO:0007669"/>
    <property type="project" value="UniProtKB-KW"/>
</dbReference>
<dbReference type="Proteomes" id="UP000310506">
    <property type="component" value="Unassembled WGS sequence"/>
</dbReference>
<comment type="domain">
    <text evidence="6">Has an N-terminal Jag-N domain and 2 RNA-binding domains (KH and R3H).</text>
</comment>
<dbReference type="AlphaFoldDB" id="A0A4V3TV79"/>
<dbReference type="RefSeq" id="WP_136136208.1">
    <property type="nucleotide sequence ID" value="NZ_SDGV01000006.1"/>
</dbReference>
<comment type="similarity">
    <text evidence="6">Belongs to the KhpB RNA-binding protein family.</text>
</comment>
<evidence type="ECO:0000313" key="8">
    <source>
        <dbReference type="EMBL" id="THB61889.1"/>
    </source>
</evidence>
<evidence type="ECO:0000259" key="7">
    <source>
        <dbReference type="PROSITE" id="PS51061"/>
    </source>
</evidence>
<name>A0A4V3TV79_9ENTE</name>
<comment type="subunit">
    <text evidence="6">Forms a complex with KhpA.</text>
</comment>
<keyword evidence="5 6" id="KW-0961">Cell wall biogenesis/degradation</keyword>
<dbReference type="InterPro" id="IPR015946">
    <property type="entry name" value="KH_dom-like_a/b"/>
</dbReference>
<dbReference type="PROSITE" id="PS51061">
    <property type="entry name" value="R3H"/>
    <property type="match status" value="1"/>
</dbReference>
<dbReference type="Pfam" id="PF14804">
    <property type="entry name" value="Jag_N"/>
    <property type="match status" value="1"/>
</dbReference>
<dbReference type="PANTHER" id="PTHR35800:SF1">
    <property type="entry name" value="RNA-BINDING PROTEIN KHPB"/>
    <property type="match status" value="1"/>
</dbReference>
<evidence type="ECO:0000256" key="4">
    <source>
        <dbReference type="ARBA" id="ARBA00023186"/>
    </source>
</evidence>
<dbReference type="SMART" id="SM00393">
    <property type="entry name" value="R3H"/>
    <property type="match status" value="1"/>
</dbReference>
<comment type="caution">
    <text evidence="8">The sequence shown here is derived from an EMBL/GenBank/DDBJ whole genome shotgun (WGS) entry which is preliminary data.</text>
</comment>
<keyword evidence="2 6" id="KW-0694">RNA-binding</keyword>
<dbReference type="CDD" id="cd02644">
    <property type="entry name" value="R3H_jag"/>
    <property type="match status" value="1"/>
</dbReference>
<dbReference type="Pfam" id="PF01424">
    <property type="entry name" value="R3H"/>
    <property type="match status" value="1"/>
</dbReference>
<evidence type="ECO:0000256" key="3">
    <source>
        <dbReference type="ARBA" id="ARBA00022960"/>
    </source>
</evidence>
<dbReference type="CDD" id="cd02414">
    <property type="entry name" value="KH-II_Jag"/>
    <property type="match status" value="1"/>
</dbReference>
<dbReference type="InterPro" id="IPR036867">
    <property type="entry name" value="R3H_dom_sf"/>
</dbReference>
<evidence type="ECO:0000256" key="5">
    <source>
        <dbReference type="ARBA" id="ARBA00023316"/>
    </source>
</evidence>
<dbReference type="HAMAP" id="MF_00867">
    <property type="entry name" value="KhpB"/>
    <property type="match status" value="1"/>
</dbReference>
<keyword evidence="1 6" id="KW-0963">Cytoplasm</keyword>
<feature type="domain" description="R3H" evidence="7">
    <location>
        <begin position="185"/>
        <end position="250"/>
    </location>
</feature>
<dbReference type="NCBIfam" id="NF041568">
    <property type="entry name" value="Jag_EloR"/>
    <property type="match status" value="1"/>
</dbReference>
<dbReference type="GO" id="GO:0003723">
    <property type="term" value="F:RNA binding"/>
    <property type="evidence" value="ECO:0007669"/>
    <property type="project" value="UniProtKB-UniRule"/>
</dbReference>
<dbReference type="SUPFAM" id="SSF82708">
    <property type="entry name" value="R3H domain"/>
    <property type="match status" value="1"/>
</dbReference>
<dbReference type="InterPro" id="IPR034079">
    <property type="entry name" value="R3H_KhpB"/>
</dbReference>
<sequence>MPKYSGETIDQAIESGLKSLNISKEQANIEIVEEGKRGFLGFGKRLAEVSITAKEQPKEVQTSNESQEQITPTKTAETIEEPKVVVEAKGDNKNTEKTDLSDDEAIEQLAIYLTEVTKELNAPALVKVKRQDQFIIFNLETDKKGLLIGKHGKILNALQYLAQVYIHRIAKNRLSVMVNVGDYRERREEILRRLAKRTAREVRDTGQAVFLEPMPAFERKQVHAILAEEEDISTHSEGNEPHRYLVVELK</sequence>
<dbReference type="PANTHER" id="PTHR35800">
    <property type="entry name" value="PROTEIN JAG"/>
    <property type="match status" value="1"/>
</dbReference>
<keyword evidence="3 6" id="KW-0133">Cell shape</keyword>
<dbReference type="GO" id="GO:0005737">
    <property type="term" value="C:cytoplasm"/>
    <property type="evidence" value="ECO:0007669"/>
    <property type="project" value="UniProtKB-SubCell"/>
</dbReference>
<accession>A0A4V3TV79</accession>
<gene>
    <name evidence="6" type="primary">khpB</name>
    <name evidence="6" type="synonym">eloR</name>
    <name evidence="8" type="ORF">ESZ54_03040</name>
</gene>
<organism evidence="8 9">
    <name type="scientific">Vagococcus silagei</name>
    <dbReference type="NCBI Taxonomy" id="2508885"/>
    <lineage>
        <taxon>Bacteria</taxon>
        <taxon>Bacillati</taxon>
        <taxon>Bacillota</taxon>
        <taxon>Bacilli</taxon>
        <taxon>Lactobacillales</taxon>
        <taxon>Enterococcaceae</taxon>
        <taxon>Vagococcus</taxon>
    </lineage>
</organism>
<dbReference type="InterPro" id="IPR001374">
    <property type="entry name" value="R3H_dom"/>
</dbReference>
<dbReference type="SMART" id="SM01245">
    <property type="entry name" value="Jag_N"/>
    <property type="match status" value="1"/>
</dbReference>
<comment type="function">
    <text evidence="6">A probable RNA chaperone. Forms a complex with KhpA which binds to cellular RNA and controls its expression. Plays a role in peptidoglycan (PG) homeostasis and cell length regulation.</text>
</comment>
<evidence type="ECO:0000256" key="6">
    <source>
        <dbReference type="HAMAP-Rule" id="MF_00867"/>
    </source>
</evidence>
<evidence type="ECO:0000256" key="1">
    <source>
        <dbReference type="ARBA" id="ARBA00022490"/>
    </source>
</evidence>
<evidence type="ECO:0000313" key="9">
    <source>
        <dbReference type="Proteomes" id="UP000310506"/>
    </source>
</evidence>
<dbReference type="InterPro" id="IPR038008">
    <property type="entry name" value="Jag_KH"/>
</dbReference>